<evidence type="ECO:0008006" key="3">
    <source>
        <dbReference type="Google" id="ProtNLM"/>
    </source>
</evidence>
<protein>
    <recommendedName>
        <fullName evidence="3">AbiEi antitoxin C-terminal domain-containing protein</fullName>
    </recommendedName>
</protein>
<name>A0A7H0H9G2_9ACTN</name>
<proteinExistence type="predicted"/>
<dbReference type="AlphaFoldDB" id="A0A7H0H9G2"/>
<dbReference type="EMBL" id="CP060789">
    <property type="protein sequence ID" value="QNP57178.1"/>
    <property type="molecule type" value="Genomic_DNA"/>
</dbReference>
<gene>
    <name evidence="1" type="ORF">H9L22_07890</name>
</gene>
<evidence type="ECO:0000313" key="2">
    <source>
        <dbReference type="Proteomes" id="UP000516117"/>
    </source>
</evidence>
<keyword evidence="2" id="KW-1185">Reference proteome</keyword>
<evidence type="ECO:0000313" key="1">
    <source>
        <dbReference type="EMBL" id="QNP57178.1"/>
    </source>
</evidence>
<accession>A0A7H0H9G2</accession>
<organism evidence="1 2">
    <name type="scientific">Tessaracoccus defluvii</name>
    <dbReference type="NCBI Taxonomy" id="1285901"/>
    <lineage>
        <taxon>Bacteria</taxon>
        <taxon>Bacillati</taxon>
        <taxon>Actinomycetota</taxon>
        <taxon>Actinomycetes</taxon>
        <taxon>Propionibacteriales</taxon>
        <taxon>Propionibacteriaceae</taxon>
        <taxon>Tessaracoccus</taxon>
    </lineage>
</organism>
<reference evidence="1 2" key="1">
    <citation type="submission" date="2020-08" db="EMBL/GenBank/DDBJ databases">
        <title>Genome sequence of Tessaracoccus defluvii JCM 17540T.</title>
        <authorList>
            <person name="Hyun D.-W."/>
            <person name="Bae J.-W."/>
        </authorList>
    </citation>
    <scope>NUCLEOTIDE SEQUENCE [LARGE SCALE GENOMIC DNA]</scope>
    <source>
        <strain evidence="1 2">JCM 17540</strain>
    </source>
</reference>
<dbReference type="KEGG" id="tdf:H9L22_07890"/>
<dbReference type="Proteomes" id="UP000516117">
    <property type="component" value="Chromosome"/>
</dbReference>
<sequence>MAYATAAYGDRVPVLAGLGAARHWHAIPRAIGVTVIAVPEQHRPVSLATGGRIVFTCRESDALDALPVAAALGTMGVTRIEQTLIDLVLRPDLGGMPSEARAAAIALEPRVDPERLARLVAQLPKASAVRVRNWVAGREAQDG</sequence>
<dbReference type="RefSeq" id="WP_187722271.1">
    <property type="nucleotide sequence ID" value="NZ_BAABBL010000019.1"/>
</dbReference>